<accession>K4AH47</accession>
<keyword evidence="3" id="KW-1185">Reference proteome</keyword>
<dbReference type="AlphaFoldDB" id="K4AH47"/>
<reference evidence="2" key="2">
    <citation type="submission" date="2018-08" db="UniProtKB">
        <authorList>
            <consortium name="EnsemblPlants"/>
        </authorList>
    </citation>
    <scope>IDENTIFICATION</scope>
    <source>
        <strain evidence="2">Yugu1</strain>
    </source>
</reference>
<sequence>MARMVLVACPPLVTEFNGFPGNHITVSHACMIKRRAVRRAPAHVAVDPDTRPSATRVDQQRRHARAEPPALLAAASRPGVPTRAAAARGLDADPISFK</sequence>
<dbReference type="Gramene" id="KQK90375">
    <property type="protein sequence ID" value="KQK90375"/>
    <property type="gene ID" value="SETIT_038204mg"/>
</dbReference>
<name>K4AH47_SETIT</name>
<feature type="compositionally biased region" description="Low complexity" evidence="1">
    <location>
        <begin position="67"/>
        <end position="78"/>
    </location>
</feature>
<reference evidence="3" key="1">
    <citation type="journal article" date="2012" name="Nat. Biotechnol.">
        <title>Reference genome sequence of the model plant Setaria.</title>
        <authorList>
            <person name="Bennetzen J.L."/>
            <person name="Schmutz J."/>
            <person name="Wang H."/>
            <person name="Percifield R."/>
            <person name="Hawkins J."/>
            <person name="Pontaroli A.C."/>
            <person name="Estep M."/>
            <person name="Feng L."/>
            <person name="Vaughn J.N."/>
            <person name="Grimwood J."/>
            <person name="Jenkins J."/>
            <person name="Barry K."/>
            <person name="Lindquist E."/>
            <person name="Hellsten U."/>
            <person name="Deshpande S."/>
            <person name="Wang X."/>
            <person name="Wu X."/>
            <person name="Mitros T."/>
            <person name="Triplett J."/>
            <person name="Yang X."/>
            <person name="Ye C.Y."/>
            <person name="Mauro-Herrera M."/>
            <person name="Wang L."/>
            <person name="Li P."/>
            <person name="Sharma M."/>
            <person name="Sharma R."/>
            <person name="Ronald P.C."/>
            <person name="Panaud O."/>
            <person name="Kellogg E.A."/>
            <person name="Brutnell T.P."/>
            <person name="Doust A.N."/>
            <person name="Tuskan G.A."/>
            <person name="Rokhsar D."/>
            <person name="Devos K.M."/>
        </authorList>
    </citation>
    <scope>NUCLEOTIDE SEQUENCE [LARGE SCALE GENOMIC DNA]</scope>
    <source>
        <strain evidence="3">cv. Yugu1</strain>
    </source>
</reference>
<dbReference type="InParanoid" id="K4AH47"/>
<dbReference type="Proteomes" id="UP000004995">
    <property type="component" value="Unassembled WGS sequence"/>
</dbReference>
<organism evidence="2 3">
    <name type="scientific">Setaria italica</name>
    <name type="common">Foxtail millet</name>
    <name type="synonym">Panicum italicum</name>
    <dbReference type="NCBI Taxonomy" id="4555"/>
    <lineage>
        <taxon>Eukaryota</taxon>
        <taxon>Viridiplantae</taxon>
        <taxon>Streptophyta</taxon>
        <taxon>Embryophyta</taxon>
        <taxon>Tracheophyta</taxon>
        <taxon>Spermatophyta</taxon>
        <taxon>Magnoliopsida</taxon>
        <taxon>Liliopsida</taxon>
        <taxon>Poales</taxon>
        <taxon>Poaceae</taxon>
        <taxon>PACMAD clade</taxon>
        <taxon>Panicoideae</taxon>
        <taxon>Panicodae</taxon>
        <taxon>Paniceae</taxon>
        <taxon>Cenchrinae</taxon>
        <taxon>Setaria</taxon>
    </lineage>
</organism>
<proteinExistence type="predicted"/>
<evidence type="ECO:0000313" key="3">
    <source>
        <dbReference type="Proteomes" id="UP000004995"/>
    </source>
</evidence>
<feature type="region of interest" description="Disordered" evidence="1">
    <location>
        <begin position="42"/>
        <end position="98"/>
    </location>
</feature>
<dbReference type="HOGENOM" id="CLU_2337587_0_0_1"/>
<dbReference type="EnsemblPlants" id="KQK90375">
    <property type="protein sequence ID" value="KQK90375"/>
    <property type="gene ID" value="SETIT_038204mg"/>
</dbReference>
<evidence type="ECO:0000256" key="1">
    <source>
        <dbReference type="SAM" id="MobiDB-lite"/>
    </source>
</evidence>
<dbReference type="EMBL" id="AGNK02005929">
    <property type="status" value="NOT_ANNOTATED_CDS"/>
    <property type="molecule type" value="Genomic_DNA"/>
</dbReference>
<protein>
    <submittedName>
        <fullName evidence="2">Uncharacterized protein</fullName>
    </submittedName>
</protein>
<evidence type="ECO:0000313" key="2">
    <source>
        <dbReference type="EnsemblPlants" id="KQK90375"/>
    </source>
</evidence>